<dbReference type="PANTHER" id="PTHR34001">
    <property type="entry name" value="BLL7405 PROTEIN"/>
    <property type="match status" value="1"/>
</dbReference>
<dbReference type="Pfam" id="PF13505">
    <property type="entry name" value="OMP_b-brl"/>
    <property type="match status" value="1"/>
</dbReference>
<keyword evidence="2 6" id="KW-0732">Signal</keyword>
<keyword evidence="3" id="KW-0472">Membrane</keyword>
<dbReference type="PANTHER" id="PTHR34001:SF3">
    <property type="entry name" value="BLL7405 PROTEIN"/>
    <property type="match status" value="1"/>
</dbReference>
<dbReference type="EMBL" id="JAZHRV010000001">
    <property type="protein sequence ID" value="MEH2558887.1"/>
    <property type="molecule type" value="Genomic_DNA"/>
</dbReference>
<evidence type="ECO:0000256" key="1">
    <source>
        <dbReference type="ARBA" id="ARBA00004442"/>
    </source>
</evidence>
<comment type="caution">
    <text evidence="8">The sequence shown here is derived from an EMBL/GenBank/DDBJ whole genome shotgun (WGS) entry which is preliminary data.</text>
</comment>
<feature type="domain" description="Outer membrane protein beta-barrel" evidence="7">
    <location>
        <begin position="19"/>
        <end position="243"/>
    </location>
</feature>
<evidence type="ECO:0000256" key="2">
    <source>
        <dbReference type="ARBA" id="ARBA00022729"/>
    </source>
</evidence>
<dbReference type="RefSeq" id="WP_334486348.1">
    <property type="nucleotide sequence ID" value="NZ_JAZHRV010000001.1"/>
</dbReference>
<dbReference type="Proteomes" id="UP001364224">
    <property type="component" value="Unassembled WGS sequence"/>
</dbReference>
<keyword evidence="9" id="KW-1185">Reference proteome</keyword>
<dbReference type="InterPro" id="IPR011250">
    <property type="entry name" value="OMP/PagP_B-barrel"/>
</dbReference>
<keyword evidence="4" id="KW-0998">Cell outer membrane</keyword>
<evidence type="ECO:0000313" key="9">
    <source>
        <dbReference type="Proteomes" id="UP001364224"/>
    </source>
</evidence>
<comment type="subcellular location">
    <subcellularLocation>
        <location evidence="1">Cell outer membrane</location>
    </subcellularLocation>
</comment>
<organism evidence="8 9">
    <name type="scientific">Bradyrhizobium algeriense</name>
    <dbReference type="NCBI Taxonomy" id="634784"/>
    <lineage>
        <taxon>Bacteria</taxon>
        <taxon>Pseudomonadati</taxon>
        <taxon>Pseudomonadota</taxon>
        <taxon>Alphaproteobacteria</taxon>
        <taxon>Hyphomicrobiales</taxon>
        <taxon>Nitrobacteraceae</taxon>
        <taxon>Bradyrhizobium</taxon>
    </lineage>
</organism>
<name>A0ABU8BK03_9BRAD</name>
<evidence type="ECO:0000256" key="6">
    <source>
        <dbReference type="SAM" id="SignalP"/>
    </source>
</evidence>
<evidence type="ECO:0000259" key="7">
    <source>
        <dbReference type="Pfam" id="PF13505"/>
    </source>
</evidence>
<feature type="chain" id="PRO_5046159406" evidence="6">
    <location>
        <begin position="21"/>
        <end position="243"/>
    </location>
</feature>
<gene>
    <name evidence="8" type="ORF">V1286_006416</name>
</gene>
<feature type="signal peptide" evidence="6">
    <location>
        <begin position="1"/>
        <end position="20"/>
    </location>
</feature>
<dbReference type="Gene3D" id="2.40.160.20">
    <property type="match status" value="1"/>
</dbReference>
<dbReference type="InterPro" id="IPR051692">
    <property type="entry name" value="OMP-like"/>
</dbReference>
<reference evidence="8 9" key="1">
    <citation type="submission" date="2024-02" db="EMBL/GenBank/DDBJ databases">
        <title>Adaptive strategies in a cosmopolitan and abundant soil bacterium.</title>
        <authorList>
            <person name="Carini P."/>
        </authorList>
    </citation>
    <scope>NUCLEOTIDE SEQUENCE [LARGE SCALE GENOMIC DNA]</scope>
    <source>
        <strain evidence="8 9">AZCC 1608</strain>
    </source>
</reference>
<dbReference type="SUPFAM" id="SSF56925">
    <property type="entry name" value="OMPA-like"/>
    <property type="match status" value="1"/>
</dbReference>
<accession>A0ABU8BK03</accession>
<protein>
    <submittedName>
        <fullName evidence="8">Opacity protein-like surface antigen</fullName>
    </submittedName>
</protein>
<evidence type="ECO:0000256" key="3">
    <source>
        <dbReference type="ARBA" id="ARBA00023136"/>
    </source>
</evidence>
<dbReference type="InterPro" id="IPR027385">
    <property type="entry name" value="Beta-barrel_OMP"/>
</dbReference>
<comment type="similarity">
    <text evidence="5">Belongs to the Omp25/RopB family.</text>
</comment>
<evidence type="ECO:0000313" key="8">
    <source>
        <dbReference type="EMBL" id="MEH2558887.1"/>
    </source>
</evidence>
<evidence type="ECO:0000256" key="4">
    <source>
        <dbReference type="ARBA" id="ARBA00023237"/>
    </source>
</evidence>
<evidence type="ECO:0000256" key="5">
    <source>
        <dbReference type="ARBA" id="ARBA00038306"/>
    </source>
</evidence>
<sequence>MTKELGFVAATLILAGPAFAADLAVKAPALAGPLPAQWSGFYLGIHGGYGWGHDNVAGDISPFSNPSPRGGVFGGQAGYNWQYGSIVGGLEVDFSGADLRHSQSITGTAVIGGAFVSETVTVSSKVDYFGSARARAGFLLTPDWLFYGTAGFGWAHDSATGSATLSINGTVVDSFSNTFFNDHFGWTAGGGVEYRLWQNLLLRAEYLHYGFGSATYPNLIRGAVPVNYELSIDVVRGGLSYKF</sequence>
<proteinExistence type="inferred from homology"/>